<feature type="compositionally biased region" description="Basic and acidic residues" evidence="1">
    <location>
        <begin position="38"/>
        <end position="52"/>
    </location>
</feature>
<dbReference type="PANTHER" id="PTHR34568">
    <property type="entry name" value="RRM DOMAIN-CONTAINING PROTEIN"/>
    <property type="match status" value="1"/>
</dbReference>
<proteinExistence type="predicted"/>
<name>A0A397YQ08_BRACM</name>
<evidence type="ECO:0008006" key="4">
    <source>
        <dbReference type="Google" id="ProtNLM"/>
    </source>
</evidence>
<reference evidence="2 3" key="1">
    <citation type="submission" date="2018-06" db="EMBL/GenBank/DDBJ databases">
        <title>WGS assembly of Brassica rapa FPsc.</title>
        <authorList>
            <person name="Bowman J."/>
            <person name="Kohchi T."/>
            <person name="Yamato K."/>
            <person name="Jenkins J."/>
            <person name="Shu S."/>
            <person name="Ishizaki K."/>
            <person name="Yamaoka S."/>
            <person name="Nishihama R."/>
            <person name="Nakamura Y."/>
            <person name="Berger F."/>
            <person name="Adam C."/>
            <person name="Aki S."/>
            <person name="Althoff F."/>
            <person name="Araki T."/>
            <person name="Arteaga-Vazquez M."/>
            <person name="Balasubrmanian S."/>
            <person name="Bauer D."/>
            <person name="Boehm C."/>
            <person name="Briginshaw L."/>
            <person name="Caballero-Perez J."/>
            <person name="Catarino B."/>
            <person name="Chen F."/>
            <person name="Chiyoda S."/>
            <person name="Chovatia M."/>
            <person name="Davies K."/>
            <person name="Delmans M."/>
            <person name="Demura T."/>
            <person name="Dierschke T."/>
            <person name="Dolan L."/>
            <person name="Dorantes-Acosta A."/>
            <person name="Eklund D."/>
            <person name="Florent S."/>
            <person name="Flores-Sandoval E."/>
            <person name="Fujiyama A."/>
            <person name="Fukuzawa H."/>
            <person name="Galik B."/>
            <person name="Grimanelli D."/>
            <person name="Grimwood J."/>
            <person name="Grossniklaus U."/>
            <person name="Hamada T."/>
            <person name="Haseloff J."/>
            <person name="Hetherington A."/>
            <person name="Higo A."/>
            <person name="Hirakawa Y."/>
            <person name="Hundley H."/>
            <person name="Ikeda Y."/>
            <person name="Inoue K."/>
            <person name="Inoue S."/>
            <person name="Ishida S."/>
            <person name="Jia Q."/>
            <person name="Kakita M."/>
            <person name="Kanazawa T."/>
            <person name="Kawai Y."/>
            <person name="Kawashima T."/>
            <person name="Kennedy M."/>
            <person name="Kinose K."/>
            <person name="Kinoshita T."/>
            <person name="Kohara Y."/>
            <person name="Koide E."/>
            <person name="Komatsu K."/>
            <person name="Kopischke S."/>
            <person name="Kubo M."/>
            <person name="Kyozuka J."/>
            <person name="Lagercrantz U."/>
            <person name="Lin S."/>
            <person name="Lindquist E."/>
            <person name="Lipzen A."/>
            <person name="Lu C."/>
            <person name="Luna E."/>
            <person name="Martienssen R."/>
            <person name="Minamino N."/>
            <person name="Mizutani M."/>
            <person name="Mizutani M."/>
            <person name="Mochizuki N."/>
            <person name="Monte I."/>
            <person name="Mosher R."/>
            <person name="Nagasaki H."/>
            <person name="Nakagami H."/>
            <person name="Naramoto S."/>
            <person name="Nishitani K."/>
            <person name="Ohtani M."/>
            <person name="Okamoto T."/>
            <person name="Okumura M."/>
            <person name="Phillips J."/>
            <person name="Pollak B."/>
            <person name="Reinders A."/>
            <person name="Roevekamp M."/>
            <person name="Sano R."/>
            <person name="Sawa S."/>
            <person name="Schmid M."/>
            <person name="Shirakawa M."/>
            <person name="Solano R."/>
            <person name="Spunde A."/>
            <person name="Suetsugu N."/>
            <person name="Sugano S."/>
            <person name="Sugiyama A."/>
            <person name="Sun R."/>
            <person name="Suzuki Y."/>
            <person name="Takenaka M."/>
            <person name="Takezawa D."/>
            <person name="Tomogane H."/>
            <person name="Tsuzuki M."/>
            <person name="Ueda T."/>
            <person name="Umeda M."/>
            <person name="Ward J."/>
            <person name="Watanabe Y."/>
            <person name="Yazaki K."/>
            <person name="Yokoyama R."/>
            <person name="Yoshitake Y."/>
            <person name="Yotsui I."/>
            <person name="Zachgo S."/>
            <person name="Schmutz J."/>
        </authorList>
    </citation>
    <scope>NUCLEOTIDE SEQUENCE [LARGE SCALE GENOMIC DNA]</scope>
    <source>
        <strain evidence="3">cv. B-3</strain>
    </source>
</reference>
<feature type="region of interest" description="Disordered" evidence="1">
    <location>
        <begin position="115"/>
        <end position="150"/>
    </location>
</feature>
<dbReference type="Proteomes" id="UP000264353">
    <property type="component" value="Chromosome A7"/>
</dbReference>
<evidence type="ECO:0000256" key="1">
    <source>
        <dbReference type="SAM" id="MobiDB-lite"/>
    </source>
</evidence>
<dbReference type="InterPro" id="IPR012677">
    <property type="entry name" value="Nucleotide-bd_a/b_plait_sf"/>
</dbReference>
<dbReference type="PANTHER" id="PTHR34568:SF5">
    <property type="entry name" value="RNA-BINDING (RRM_RBD_RNP MOTIFS) FAMILY PROTEIN"/>
    <property type="match status" value="1"/>
</dbReference>
<dbReference type="InterPro" id="IPR058942">
    <property type="entry name" value="AT3G52170-like"/>
</dbReference>
<feature type="region of interest" description="Disordered" evidence="1">
    <location>
        <begin position="216"/>
        <end position="239"/>
    </location>
</feature>
<dbReference type="EMBL" id="CM010634">
    <property type="protein sequence ID" value="RID53120.1"/>
    <property type="molecule type" value="Genomic_DNA"/>
</dbReference>
<feature type="compositionally biased region" description="Polar residues" evidence="1">
    <location>
        <begin position="115"/>
        <end position="125"/>
    </location>
</feature>
<protein>
    <recommendedName>
        <fullName evidence="4">RRM domain-containing protein</fullName>
    </recommendedName>
</protein>
<feature type="region of interest" description="Disordered" evidence="1">
    <location>
        <begin position="27"/>
        <end position="52"/>
    </location>
</feature>
<feature type="compositionally biased region" description="Basic and acidic residues" evidence="1">
    <location>
        <begin position="224"/>
        <end position="234"/>
    </location>
</feature>
<dbReference type="GO" id="GO:0003676">
    <property type="term" value="F:nucleic acid binding"/>
    <property type="evidence" value="ECO:0007669"/>
    <property type="project" value="InterPro"/>
</dbReference>
<dbReference type="CDD" id="cd00590">
    <property type="entry name" value="RRM_SF"/>
    <property type="match status" value="1"/>
</dbReference>
<accession>A0A397YQ08</accession>
<dbReference type="AlphaFoldDB" id="A0A397YQ08"/>
<gene>
    <name evidence="2" type="ORF">BRARA_G00540</name>
</gene>
<sequence>MAMGRLLLTPKLNPHFSIRGFLPLTKRWSSSSSSSSLEDGRRSLERLPDSNKDIGQKGMHWYSFGGLLTNLKQKIMGNLPLLNKPPFEEGSVLSKPPMLSSLDASAVEKVISLQNAAENKNSTPPTAKEEESLVSEDDASQSVAISGRRETTTSVEKVMLDSNSLDGLKLAQEKVLGLLQADRVDKKESPQKKLSNMFINLHPDKEVKPRLRSEALSNSISRLSTRESSRDEGGPHVPVQKTKNVIKENDQKSGELVAIRERNPFGSSRGAVVPVAVSRDSSIKKVIEYLHAPTNNGTKKSYLFCVTEEEEESKGLCSQATLAAAATSANQESTEKSLDALSIREHSPNRVVLRFLHEGFQNSDIVDSFSEFGAVLDFQEVPSLEGCIYKDALVTFETKSAVKKALKKGVVMLKHSSAIVEAVSQEDMVEKIRIPDLIGDPDVPVSLVKEPTRTVKIHPLDQSIGSNQIREALRFCKSDISKIIFGSSTTAAFIEFETEDGKERALAAHSVDVQNKQLFISRIDIPRTTVARISNLSGSMTGDLRKLCMPYGQIKQMFHRGKGVADVHFDISEWPNMLTILNSMNGKERNGKKWVVRPATTVIPHEILKVLWEDPQGMRYVKGLIKDMVREIEQPLDSAALSSLCSALED</sequence>
<dbReference type="Gene3D" id="3.30.70.330">
    <property type="match status" value="2"/>
</dbReference>
<evidence type="ECO:0000313" key="2">
    <source>
        <dbReference type="EMBL" id="RID53120.1"/>
    </source>
</evidence>
<organism evidence="2 3">
    <name type="scientific">Brassica campestris</name>
    <name type="common">Field mustard</name>
    <dbReference type="NCBI Taxonomy" id="3711"/>
    <lineage>
        <taxon>Eukaryota</taxon>
        <taxon>Viridiplantae</taxon>
        <taxon>Streptophyta</taxon>
        <taxon>Embryophyta</taxon>
        <taxon>Tracheophyta</taxon>
        <taxon>Spermatophyta</taxon>
        <taxon>Magnoliopsida</taxon>
        <taxon>eudicotyledons</taxon>
        <taxon>Gunneridae</taxon>
        <taxon>Pentapetalae</taxon>
        <taxon>rosids</taxon>
        <taxon>malvids</taxon>
        <taxon>Brassicales</taxon>
        <taxon>Brassicaceae</taxon>
        <taxon>Brassiceae</taxon>
        <taxon>Brassica</taxon>
    </lineage>
</organism>
<dbReference type="SUPFAM" id="SSF54928">
    <property type="entry name" value="RNA-binding domain, RBD"/>
    <property type="match status" value="2"/>
</dbReference>
<evidence type="ECO:0000313" key="3">
    <source>
        <dbReference type="Proteomes" id="UP000264353"/>
    </source>
</evidence>
<dbReference type="InterPro" id="IPR035979">
    <property type="entry name" value="RBD_domain_sf"/>
</dbReference>